<accession>A0AAD7NX83</accession>
<dbReference type="AlphaFoldDB" id="A0AAD7NX83"/>
<evidence type="ECO:0000256" key="1">
    <source>
        <dbReference type="SAM" id="MobiDB-lite"/>
    </source>
</evidence>
<feature type="compositionally biased region" description="Basic residues" evidence="1">
    <location>
        <begin position="126"/>
        <end position="135"/>
    </location>
</feature>
<comment type="caution">
    <text evidence="2">The sequence shown here is derived from an EMBL/GenBank/DDBJ whole genome shotgun (WGS) entry which is preliminary data.</text>
</comment>
<dbReference type="EMBL" id="JARKIB010000006">
    <property type="protein sequence ID" value="KAJ7778982.1"/>
    <property type="molecule type" value="Genomic_DNA"/>
</dbReference>
<feature type="region of interest" description="Disordered" evidence="1">
    <location>
        <begin position="92"/>
        <end position="138"/>
    </location>
</feature>
<reference evidence="2" key="1">
    <citation type="submission" date="2023-03" db="EMBL/GenBank/DDBJ databases">
        <title>Massive genome expansion in bonnet fungi (Mycena s.s.) driven by repeated elements and novel gene families across ecological guilds.</title>
        <authorList>
            <consortium name="Lawrence Berkeley National Laboratory"/>
            <person name="Harder C.B."/>
            <person name="Miyauchi S."/>
            <person name="Viragh M."/>
            <person name="Kuo A."/>
            <person name="Thoen E."/>
            <person name="Andreopoulos B."/>
            <person name="Lu D."/>
            <person name="Skrede I."/>
            <person name="Drula E."/>
            <person name="Henrissat B."/>
            <person name="Morin E."/>
            <person name="Kohler A."/>
            <person name="Barry K."/>
            <person name="LaButti K."/>
            <person name="Morin E."/>
            <person name="Salamov A."/>
            <person name="Lipzen A."/>
            <person name="Mereny Z."/>
            <person name="Hegedus B."/>
            <person name="Baldrian P."/>
            <person name="Stursova M."/>
            <person name="Weitz H."/>
            <person name="Taylor A."/>
            <person name="Grigoriev I.V."/>
            <person name="Nagy L.G."/>
            <person name="Martin F."/>
            <person name="Kauserud H."/>
        </authorList>
    </citation>
    <scope>NUCLEOTIDE SEQUENCE</scope>
    <source>
        <strain evidence="2">CBHHK182m</strain>
    </source>
</reference>
<evidence type="ECO:0000313" key="3">
    <source>
        <dbReference type="Proteomes" id="UP001215598"/>
    </source>
</evidence>
<dbReference type="Proteomes" id="UP001215598">
    <property type="component" value="Unassembled WGS sequence"/>
</dbReference>
<keyword evidence="3" id="KW-1185">Reference proteome</keyword>
<sequence length="362" mass="40081">MDLSRILCPIPPVLTFKNPCGRAGCDHAFEYAGSNPFQKLANLVATHAPHCKGHKNDTAVPCETEWQPPEKVFQAVLTHNNFAGLTTEVIHDREYDGPPHSTKWPSYDGSDTEDDVSIDSVSSRGARQRKARTSKPRSAVSVNFTAVSVNFTAVSVNFTAVLEAPPGKKKGARTEAQRRALLEGDVWTRQVNPHSVGCRGCKRTIKLDGRSRYYPGLWEKHRERCNGIKIGLIEMSRPCQSKEIEGVEEGTPIKSLVMASQNLAVSSGSLSLKLLERPRVTYLVFPPESYPWSFWRLASVEIDWMVQFDNEAIRRVVCTTIAEGRAPIDTARPKTLCAIAPPSGQRLMNFGLLEGSPAIARR</sequence>
<organism evidence="2 3">
    <name type="scientific">Mycena metata</name>
    <dbReference type="NCBI Taxonomy" id="1033252"/>
    <lineage>
        <taxon>Eukaryota</taxon>
        <taxon>Fungi</taxon>
        <taxon>Dikarya</taxon>
        <taxon>Basidiomycota</taxon>
        <taxon>Agaricomycotina</taxon>
        <taxon>Agaricomycetes</taxon>
        <taxon>Agaricomycetidae</taxon>
        <taxon>Agaricales</taxon>
        <taxon>Marasmiineae</taxon>
        <taxon>Mycenaceae</taxon>
        <taxon>Mycena</taxon>
    </lineage>
</organism>
<evidence type="ECO:0000313" key="2">
    <source>
        <dbReference type="EMBL" id="KAJ7778982.1"/>
    </source>
</evidence>
<protein>
    <submittedName>
        <fullName evidence="2">Uncharacterized protein</fullName>
    </submittedName>
</protein>
<proteinExistence type="predicted"/>
<gene>
    <name evidence="2" type="ORF">B0H16DRAFT_1683260</name>
</gene>
<name>A0AAD7NX83_9AGAR</name>